<dbReference type="Pfam" id="PF00583">
    <property type="entry name" value="Acetyltransf_1"/>
    <property type="match status" value="1"/>
</dbReference>
<dbReference type="InterPro" id="IPR051016">
    <property type="entry name" value="Diverse_Substrate_AcTransf"/>
</dbReference>
<comment type="caution">
    <text evidence="4">The sequence shown here is derived from an EMBL/GenBank/DDBJ whole genome shotgun (WGS) entry which is preliminary data.</text>
</comment>
<dbReference type="PANTHER" id="PTHR10545:SF42">
    <property type="entry name" value="ACETYLTRANSFERASE"/>
    <property type="match status" value="1"/>
</dbReference>
<evidence type="ECO:0000259" key="3">
    <source>
        <dbReference type="PROSITE" id="PS51186"/>
    </source>
</evidence>
<evidence type="ECO:0000256" key="2">
    <source>
        <dbReference type="ARBA" id="ARBA00023315"/>
    </source>
</evidence>
<organism evidence="4 5">
    <name type="scientific">Paracoccus cavernae</name>
    <dbReference type="NCBI Taxonomy" id="1571207"/>
    <lineage>
        <taxon>Bacteria</taxon>
        <taxon>Pseudomonadati</taxon>
        <taxon>Pseudomonadota</taxon>
        <taxon>Alphaproteobacteria</taxon>
        <taxon>Rhodobacterales</taxon>
        <taxon>Paracoccaceae</taxon>
        <taxon>Paracoccus</taxon>
    </lineage>
</organism>
<protein>
    <submittedName>
        <fullName evidence="4">GNAT family N-acetyltransferase</fullName>
    </submittedName>
</protein>
<feature type="domain" description="N-acetyltransferase" evidence="3">
    <location>
        <begin position="3"/>
        <end position="150"/>
    </location>
</feature>
<reference evidence="5" key="1">
    <citation type="journal article" date="2019" name="Int. J. Syst. Evol. Microbiol.">
        <title>The Global Catalogue of Microorganisms (GCM) 10K type strain sequencing project: providing services to taxonomists for standard genome sequencing and annotation.</title>
        <authorList>
            <consortium name="The Broad Institute Genomics Platform"/>
            <consortium name="The Broad Institute Genome Sequencing Center for Infectious Disease"/>
            <person name="Wu L."/>
            <person name="Ma J."/>
        </authorList>
    </citation>
    <scope>NUCLEOTIDE SEQUENCE [LARGE SCALE GENOMIC DNA]</scope>
    <source>
        <strain evidence="5">CECT 8482</strain>
    </source>
</reference>
<dbReference type="InterPro" id="IPR016181">
    <property type="entry name" value="Acyl_CoA_acyltransferase"/>
</dbReference>
<evidence type="ECO:0000313" key="5">
    <source>
        <dbReference type="Proteomes" id="UP001243846"/>
    </source>
</evidence>
<dbReference type="InterPro" id="IPR000182">
    <property type="entry name" value="GNAT_dom"/>
</dbReference>
<dbReference type="EMBL" id="JAUFRC010000001">
    <property type="protein sequence ID" value="MDN3710798.1"/>
    <property type="molecule type" value="Genomic_DNA"/>
</dbReference>
<keyword evidence="2" id="KW-0012">Acyltransferase</keyword>
<keyword evidence="5" id="KW-1185">Reference proteome</keyword>
<dbReference type="Proteomes" id="UP001243846">
    <property type="component" value="Unassembled WGS sequence"/>
</dbReference>
<dbReference type="SUPFAM" id="SSF55729">
    <property type="entry name" value="Acyl-CoA N-acyltransferases (Nat)"/>
    <property type="match status" value="1"/>
</dbReference>
<accession>A0ABT8D4E8</accession>
<evidence type="ECO:0000313" key="4">
    <source>
        <dbReference type="EMBL" id="MDN3710798.1"/>
    </source>
</evidence>
<evidence type="ECO:0000256" key="1">
    <source>
        <dbReference type="ARBA" id="ARBA00022679"/>
    </source>
</evidence>
<proteinExistence type="predicted"/>
<dbReference type="RefSeq" id="WP_377688405.1">
    <property type="nucleotide sequence ID" value="NZ_JBHMDZ010000049.1"/>
</dbReference>
<dbReference type="Gene3D" id="3.40.630.30">
    <property type="match status" value="1"/>
</dbReference>
<dbReference type="CDD" id="cd04301">
    <property type="entry name" value="NAT_SF"/>
    <property type="match status" value="1"/>
</dbReference>
<dbReference type="PANTHER" id="PTHR10545">
    <property type="entry name" value="DIAMINE N-ACETYLTRANSFERASE"/>
    <property type="match status" value="1"/>
</dbReference>
<name>A0ABT8D4E8_9RHOB</name>
<gene>
    <name evidence="4" type="ORF">QWZ10_01255</name>
</gene>
<keyword evidence="1" id="KW-0808">Transferase</keyword>
<dbReference type="PROSITE" id="PS51186">
    <property type="entry name" value="GNAT"/>
    <property type="match status" value="1"/>
</dbReference>
<sequence>MGVTIRALEPADQAAWQELYEGYQAFYGHDARPQAFYDAAFARLVSGDARDFHALVAQSAEGALVGLVHYVFHPSLWREDGVCYLQDLFAAPEQRGTGIGRALIEAVYAEADRAGSPAVYWLTAEDNHAGRRLYDRVGVKTPFIRYNRPA</sequence>